<dbReference type="RefSeq" id="XP_014537762.1">
    <property type="nucleotide sequence ID" value="XM_014682276.1"/>
</dbReference>
<evidence type="ECO:0000313" key="2">
    <source>
        <dbReference type="EMBL" id="QQK39891.1"/>
    </source>
</evidence>
<evidence type="ECO:0000313" key="3">
    <source>
        <dbReference type="Proteomes" id="UP000595662"/>
    </source>
</evidence>
<dbReference type="VEuPathDB" id="FungiDB:PDIP_15930"/>
<name>A0A7T7BHI7_PENDI</name>
<dbReference type="OMA" id="WPAYTDV"/>
<dbReference type="GeneID" id="26229916"/>
<dbReference type="EMBL" id="CP060774">
    <property type="protein sequence ID" value="QQK39891.1"/>
    <property type="molecule type" value="Genomic_DNA"/>
</dbReference>
<evidence type="ECO:0000256" key="1">
    <source>
        <dbReference type="SAM" id="SignalP"/>
    </source>
</evidence>
<keyword evidence="1" id="KW-0732">Signal</keyword>
<dbReference type="Proteomes" id="UP000595662">
    <property type="component" value="Chromosome 1"/>
</dbReference>
<reference evidence="2 3" key="1">
    <citation type="submission" date="2020-08" db="EMBL/GenBank/DDBJ databases">
        <title>The completed genome sequence of the pathogenic ascomycete fungus Penicillium digitatum.</title>
        <authorList>
            <person name="Wang M."/>
        </authorList>
    </citation>
    <scope>NUCLEOTIDE SEQUENCE [LARGE SCALE GENOMIC DNA]</scope>
    <source>
        <strain evidence="2 3">PdW03</strain>
    </source>
</reference>
<sequence length="147" mass="15352">MQLAQLILATGLFFSSSFAAPADTSVKSMMVDSPQWTIQNAQRVCNPQDTSCTWTFSIYPGAGAATPCTYVVEGSPASRANGGPVTCGAYTVTSGWSGQFGADNGFTTLSVVDNNSRQIIWPAYTDKQLAGGAVVKPDQSYAPAALP</sequence>
<accession>A0A7T7BHI7</accession>
<dbReference type="AlphaFoldDB" id="A0A7T7BHI7"/>
<protein>
    <submittedName>
        <fullName evidence="2">Small secreted protein</fullName>
    </submittedName>
</protein>
<feature type="chain" id="PRO_5031504442" evidence="1">
    <location>
        <begin position="20"/>
        <end position="147"/>
    </location>
</feature>
<proteinExistence type="predicted"/>
<organism evidence="2 3">
    <name type="scientific">Penicillium digitatum</name>
    <name type="common">Green mold</name>
    <dbReference type="NCBI Taxonomy" id="36651"/>
    <lineage>
        <taxon>Eukaryota</taxon>
        <taxon>Fungi</taxon>
        <taxon>Dikarya</taxon>
        <taxon>Ascomycota</taxon>
        <taxon>Pezizomycotina</taxon>
        <taxon>Eurotiomycetes</taxon>
        <taxon>Eurotiomycetidae</taxon>
        <taxon>Eurotiales</taxon>
        <taxon>Aspergillaceae</taxon>
        <taxon>Penicillium</taxon>
    </lineage>
</organism>
<feature type="signal peptide" evidence="1">
    <location>
        <begin position="1"/>
        <end position="19"/>
    </location>
</feature>
<dbReference type="KEGG" id="pdp:PDIP_15930"/>
<gene>
    <name evidence="2" type="ORF">Pdw03_2745</name>
</gene>